<protein>
    <submittedName>
        <fullName evidence="2">Zinc finger MYM-type protein 1</fullName>
    </submittedName>
</protein>
<dbReference type="Proteomes" id="UP000770661">
    <property type="component" value="Unassembled WGS sequence"/>
</dbReference>
<keyword evidence="3" id="KW-1185">Reference proteome</keyword>
<dbReference type="OrthoDB" id="6356500at2759"/>
<dbReference type="AlphaFoldDB" id="A0A8J4YJH2"/>
<name>A0A8J4YJH2_CHIOP</name>
<organism evidence="2 3">
    <name type="scientific">Chionoecetes opilio</name>
    <name type="common">Atlantic snow crab</name>
    <name type="synonym">Cancer opilio</name>
    <dbReference type="NCBI Taxonomy" id="41210"/>
    <lineage>
        <taxon>Eukaryota</taxon>
        <taxon>Metazoa</taxon>
        <taxon>Ecdysozoa</taxon>
        <taxon>Arthropoda</taxon>
        <taxon>Crustacea</taxon>
        <taxon>Multicrustacea</taxon>
        <taxon>Malacostraca</taxon>
        <taxon>Eumalacostraca</taxon>
        <taxon>Eucarida</taxon>
        <taxon>Decapoda</taxon>
        <taxon>Pleocyemata</taxon>
        <taxon>Brachyura</taxon>
        <taxon>Eubrachyura</taxon>
        <taxon>Majoidea</taxon>
        <taxon>Majidae</taxon>
        <taxon>Chionoecetes</taxon>
    </lineage>
</organism>
<dbReference type="InterPro" id="IPR012337">
    <property type="entry name" value="RNaseH-like_sf"/>
</dbReference>
<dbReference type="InterPro" id="IPR008906">
    <property type="entry name" value="HATC_C_dom"/>
</dbReference>
<dbReference type="PANTHER" id="PTHR45749:SF35">
    <property type="entry name" value="AC-LIKE TRANSPOSASE-RELATED"/>
    <property type="match status" value="1"/>
</dbReference>
<evidence type="ECO:0000313" key="2">
    <source>
        <dbReference type="EMBL" id="KAG0724329.1"/>
    </source>
</evidence>
<proteinExistence type="predicted"/>
<feature type="domain" description="HAT C-terminal dimerisation" evidence="1">
    <location>
        <begin position="53"/>
        <end position="131"/>
    </location>
</feature>
<evidence type="ECO:0000313" key="3">
    <source>
        <dbReference type="Proteomes" id="UP000770661"/>
    </source>
</evidence>
<dbReference type="PANTHER" id="PTHR45749">
    <property type="match status" value="1"/>
</dbReference>
<evidence type="ECO:0000259" key="1">
    <source>
        <dbReference type="Pfam" id="PF05699"/>
    </source>
</evidence>
<dbReference type="Pfam" id="PF05699">
    <property type="entry name" value="Dimer_Tnp_hAT"/>
    <property type="match status" value="1"/>
</dbReference>
<reference evidence="2" key="1">
    <citation type="submission" date="2020-07" db="EMBL/GenBank/DDBJ databases">
        <title>The High-quality genome of the commercially important snow crab, Chionoecetes opilio.</title>
        <authorList>
            <person name="Jeong J.-H."/>
            <person name="Ryu S."/>
        </authorList>
    </citation>
    <scope>NUCLEOTIDE SEQUENCE</scope>
    <source>
        <strain evidence="2">MADBK_172401_WGS</strain>
        <tissue evidence="2">Digestive gland</tissue>
    </source>
</reference>
<gene>
    <name evidence="2" type="primary">ZMYM1_2</name>
    <name evidence="2" type="ORF">GWK47_040806</name>
</gene>
<dbReference type="EMBL" id="JACEEZ010007068">
    <property type="protein sequence ID" value="KAG0724329.1"/>
    <property type="molecule type" value="Genomic_DNA"/>
</dbReference>
<dbReference type="SUPFAM" id="SSF53098">
    <property type="entry name" value="Ribonuclease H-like"/>
    <property type="match status" value="1"/>
</dbReference>
<comment type="caution">
    <text evidence="2">The sequence shown here is derived from an EMBL/GenBank/DDBJ whole genome shotgun (WGS) entry which is preliminary data.</text>
</comment>
<accession>A0A8J4YJH2</accession>
<dbReference type="GO" id="GO:0046983">
    <property type="term" value="F:protein dimerization activity"/>
    <property type="evidence" value="ECO:0007669"/>
    <property type="project" value="InterPro"/>
</dbReference>
<sequence length="154" mass="17464">MRSRFGVLLNFKELDGEALSNQCDEFCSTLSTEDEKDIDGKELALEISNLPSLPSDDMTALQLLSYIHKKQLKELYPNLWIALRIVCTLPVTVASAERSFSKLKLIKTYLRSSMGQNRLSGLSIISINQEIGKQLSYDEVINDFASKKARRQKF</sequence>